<dbReference type="AlphaFoldDB" id="A0A4Q7VV06"/>
<evidence type="ECO:0000256" key="4">
    <source>
        <dbReference type="ARBA" id="ARBA00022475"/>
    </source>
</evidence>
<comment type="subcellular location">
    <subcellularLocation>
        <location evidence="1">Cell membrane</location>
        <topology evidence="1">Peripheral membrane protein</topology>
    </subcellularLocation>
</comment>
<dbReference type="PIRSF" id="PIRSF039085">
    <property type="entry name" value="ABC_ATPase_HisP"/>
    <property type="match status" value="1"/>
</dbReference>
<keyword evidence="12" id="KW-1185">Reference proteome</keyword>
<gene>
    <name evidence="11" type="ORF">EV681_2281</name>
</gene>
<dbReference type="CDD" id="cd03262">
    <property type="entry name" value="ABC_HisP_GlnQ"/>
    <property type="match status" value="1"/>
</dbReference>
<accession>A0A4Q7VV06</accession>
<feature type="domain" description="ABC transporter" evidence="10">
    <location>
        <begin position="43"/>
        <end position="279"/>
    </location>
</feature>
<dbReference type="GO" id="GO:0005524">
    <property type="term" value="F:ATP binding"/>
    <property type="evidence" value="ECO:0007669"/>
    <property type="project" value="UniProtKB-KW"/>
</dbReference>
<dbReference type="SUPFAM" id="SSF52540">
    <property type="entry name" value="P-loop containing nucleoside triphosphate hydrolases"/>
    <property type="match status" value="1"/>
</dbReference>
<evidence type="ECO:0000313" key="12">
    <source>
        <dbReference type="Proteomes" id="UP000293398"/>
    </source>
</evidence>
<dbReference type="PROSITE" id="PS50893">
    <property type="entry name" value="ABC_TRANSPORTER_2"/>
    <property type="match status" value="1"/>
</dbReference>
<evidence type="ECO:0000256" key="5">
    <source>
        <dbReference type="ARBA" id="ARBA00022741"/>
    </source>
</evidence>
<evidence type="ECO:0000256" key="1">
    <source>
        <dbReference type="ARBA" id="ARBA00004202"/>
    </source>
</evidence>
<evidence type="ECO:0000256" key="7">
    <source>
        <dbReference type="ARBA" id="ARBA00022970"/>
    </source>
</evidence>
<dbReference type="InterPro" id="IPR027417">
    <property type="entry name" value="P-loop_NTPase"/>
</dbReference>
<dbReference type="InterPro" id="IPR030679">
    <property type="entry name" value="ABC_ATPase_HisP-typ"/>
</dbReference>
<sequence length="282" mass="30605">MNSVPTQQPVADLPVGAPVSPGNVSAGAQPLSHDAQVIAGDIVRLDNVHKWFGDNHVLKGIDLSVKPGEIIAIIGQSGSGKSTALRCMDHLEQIDKGSVTVCGHTFGADIPKSDLKMLRQDVGIVFQSYNLFPHLTVERNITLALTSVKKMGKSQAKEIAQTVLAQVGLSEKSQMYPEQLSGGQQQRVAIARSLAMGPKLMLFDEVTSALDPQLTGEVLRVIEKLAREGMTMVLVTHEMAFAMKVAHRIVYMYQGKIHEQGGPDMLRNPQTPELKHFLDNGL</sequence>
<keyword evidence="6 11" id="KW-0067">ATP-binding</keyword>
<keyword evidence="8" id="KW-0472">Membrane</keyword>
<dbReference type="InterPro" id="IPR003439">
    <property type="entry name" value="ABC_transporter-like_ATP-bd"/>
</dbReference>
<evidence type="ECO:0000256" key="2">
    <source>
        <dbReference type="ARBA" id="ARBA00005417"/>
    </source>
</evidence>
<proteinExistence type="inferred from homology"/>
<dbReference type="InterPro" id="IPR017871">
    <property type="entry name" value="ABC_transporter-like_CS"/>
</dbReference>
<dbReference type="RefSeq" id="WP_242612198.1">
    <property type="nucleotide sequence ID" value="NZ_SHKO01000001.1"/>
</dbReference>
<dbReference type="InterPro" id="IPR003593">
    <property type="entry name" value="AAA+_ATPase"/>
</dbReference>
<evidence type="ECO:0000313" key="11">
    <source>
        <dbReference type="EMBL" id="RZU00471.1"/>
    </source>
</evidence>
<organism evidence="11 12">
    <name type="scientific">Advenella incenata</name>
    <dbReference type="NCBI Taxonomy" id="267800"/>
    <lineage>
        <taxon>Bacteria</taxon>
        <taxon>Pseudomonadati</taxon>
        <taxon>Pseudomonadota</taxon>
        <taxon>Betaproteobacteria</taxon>
        <taxon>Burkholderiales</taxon>
        <taxon>Alcaligenaceae</taxon>
    </lineage>
</organism>
<evidence type="ECO:0000256" key="6">
    <source>
        <dbReference type="ARBA" id="ARBA00022840"/>
    </source>
</evidence>
<dbReference type="SMART" id="SM00382">
    <property type="entry name" value="AAA"/>
    <property type="match status" value="1"/>
</dbReference>
<keyword evidence="3" id="KW-0813">Transport</keyword>
<name>A0A4Q7VV06_9BURK</name>
<dbReference type="GO" id="GO:0015424">
    <property type="term" value="F:ABC-type amino acid transporter activity"/>
    <property type="evidence" value="ECO:0007669"/>
    <property type="project" value="InterPro"/>
</dbReference>
<reference evidence="11 12" key="1">
    <citation type="submission" date="2019-02" db="EMBL/GenBank/DDBJ databases">
        <title>Genomic Encyclopedia of Type Strains, Phase IV (KMG-IV): sequencing the most valuable type-strain genomes for metagenomic binning, comparative biology and taxonomic classification.</title>
        <authorList>
            <person name="Goeker M."/>
        </authorList>
    </citation>
    <scope>NUCLEOTIDE SEQUENCE [LARGE SCALE GENOMIC DNA]</scope>
    <source>
        <strain evidence="11 12">DSM 23814</strain>
    </source>
</reference>
<comment type="similarity">
    <text evidence="2">Belongs to the ABC transporter superfamily.</text>
</comment>
<dbReference type="PROSITE" id="PS00211">
    <property type="entry name" value="ABC_TRANSPORTER_1"/>
    <property type="match status" value="1"/>
</dbReference>
<dbReference type="InterPro" id="IPR050086">
    <property type="entry name" value="MetN_ABC_transporter-like"/>
</dbReference>
<evidence type="ECO:0000256" key="8">
    <source>
        <dbReference type="ARBA" id="ARBA00023136"/>
    </source>
</evidence>
<dbReference type="Proteomes" id="UP000293398">
    <property type="component" value="Unassembled WGS sequence"/>
</dbReference>
<dbReference type="PANTHER" id="PTHR43166">
    <property type="entry name" value="AMINO ACID IMPORT ATP-BINDING PROTEIN"/>
    <property type="match status" value="1"/>
</dbReference>
<feature type="region of interest" description="Disordered" evidence="9">
    <location>
        <begin position="1"/>
        <end position="26"/>
    </location>
</feature>
<dbReference type="Gene3D" id="3.40.50.300">
    <property type="entry name" value="P-loop containing nucleotide triphosphate hydrolases"/>
    <property type="match status" value="1"/>
</dbReference>
<keyword evidence="5" id="KW-0547">Nucleotide-binding</keyword>
<evidence type="ECO:0000256" key="9">
    <source>
        <dbReference type="SAM" id="MobiDB-lite"/>
    </source>
</evidence>
<comment type="caution">
    <text evidence="11">The sequence shown here is derived from an EMBL/GenBank/DDBJ whole genome shotgun (WGS) entry which is preliminary data.</text>
</comment>
<evidence type="ECO:0000256" key="3">
    <source>
        <dbReference type="ARBA" id="ARBA00022448"/>
    </source>
</evidence>
<keyword evidence="4" id="KW-1003">Cell membrane</keyword>
<dbReference type="EMBL" id="SHKO01000001">
    <property type="protein sequence ID" value="RZU00471.1"/>
    <property type="molecule type" value="Genomic_DNA"/>
</dbReference>
<dbReference type="PANTHER" id="PTHR43166:SF9">
    <property type="entry name" value="GLUTAMATE_ASPARTATE IMPORT ATP-BINDING PROTEIN GLTL"/>
    <property type="match status" value="1"/>
</dbReference>
<dbReference type="GO" id="GO:0005886">
    <property type="term" value="C:plasma membrane"/>
    <property type="evidence" value="ECO:0007669"/>
    <property type="project" value="UniProtKB-SubCell"/>
</dbReference>
<protein>
    <submittedName>
        <fullName evidence="11">Amino acid ABC transporter ATP-binding protein (PAAT family)</fullName>
    </submittedName>
</protein>
<dbReference type="GO" id="GO:0016887">
    <property type="term" value="F:ATP hydrolysis activity"/>
    <property type="evidence" value="ECO:0007669"/>
    <property type="project" value="InterPro"/>
</dbReference>
<evidence type="ECO:0000259" key="10">
    <source>
        <dbReference type="PROSITE" id="PS50893"/>
    </source>
</evidence>
<keyword evidence="7" id="KW-0029">Amino-acid transport</keyword>
<dbReference type="Pfam" id="PF00005">
    <property type="entry name" value="ABC_tran"/>
    <property type="match status" value="1"/>
</dbReference>